<gene>
    <name evidence="1" type="ORF">BDP81DRAFT_432196</name>
</gene>
<dbReference type="AlphaFoldDB" id="A0AAJ0EDN4"/>
<dbReference type="EMBL" id="JAHMHQ010000014">
    <property type="protein sequence ID" value="KAK1634898.1"/>
    <property type="molecule type" value="Genomic_DNA"/>
</dbReference>
<organism evidence="1 2">
    <name type="scientific">Colletotrichum phormii</name>
    <dbReference type="NCBI Taxonomy" id="359342"/>
    <lineage>
        <taxon>Eukaryota</taxon>
        <taxon>Fungi</taxon>
        <taxon>Dikarya</taxon>
        <taxon>Ascomycota</taxon>
        <taxon>Pezizomycotina</taxon>
        <taxon>Sordariomycetes</taxon>
        <taxon>Hypocreomycetidae</taxon>
        <taxon>Glomerellales</taxon>
        <taxon>Glomerellaceae</taxon>
        <taxon>Colletotrichum</taxon>
        <taxon>Colletotrichum acutatum species complex</taxon>
    </lineage>
</organism>
<feature type="non-terminal residue" evidence="1">
    <location>
        <position position="159"/>
    </location>
</feature>
<keyword evidence="2" id="KW-1185">Reference proteome</keyword>
<dbReference type="RefSeq" id="XP_060443505.1">
    <property type="nucleotide sequence ID" value="XM_060590754.1"/>
</dbReference>
<dbReference type="GeneID" id="85475616"/>
<sequence length="159" mass="18246">MASRGDDVSLVKAYGLNSNLTHAQTRQALELTCSLWECNRRCSGPPYKPLVYVMPDFEIAERLAREIMAEDTFGHVARGKLKYFVHVEHDARGEIPDHLRPRLDGLSIDAWLQQADRSNHKTCEIVVVTTREALQEIPEWAARYEAQWENLAKGWGKQR</sequence>
<evidence type="ECO:0000313" key="1">
    <source>
        <dbReference type="EMBL" id="KAK1634898.1"/>
    </source>
</evidence>
<comment type="caution">
    <text evidence="1">The sequence shown here is derived from an EMBL/GenBank/DDBJ whole genome shotgun (WGS) entry which is preliminary data.</text>
</comment>
<protein>
    <submittedName>
        <fullName evidence="1">Uncharacterized protein</fullName>
    </submittedName>
</protein>
<proteinExistence type="predicted"/>
<name>A0AAJ0EDN4_9PEZI</name>
<accession>A0AAJ0EDN4</accession>
<evidence type="ECO:0000313" key="2">
    <source>
        <dbReference type="Proteomes" id="UP001243989"/>
    </source>
</evidence>
<dbReference type="Proteomes" id="UP001243989">
    <property type="component" value="Unassembled WGS sequence"/>
</dbReference>
<reference evidence="1" key="1">
    <citation type="submission" date="2021-06" db="EMBL/GenBank/DDBJ databases">
        <title>Comparative genomics, transcriptomics and evolutionary studies reveal genomic signatures of adaptation to plant cell wall in hemibiotrophic fungi.</title>
        <authorList>
            <consortium name="DOE Joint Genome Institute"/>
            <person name="Baroncelli R."/>
            <person name="Diaz J.F."/>
            <person name="Benocci T."/>
            <person name="Peng M."/>
            <person name="Battaglia E."/>
            <person name="Haridas S."/>
            <person name="Andreopoulos W."/>
            <person name="Labutti K."/>
            <person name="Pangilinan J."/>
            <person name="Floch G.L."/>
            <person name="Makela M.R."/>
            <person name="Henrissat B."/>
            <person name="Grigoriev I.V."/>
            <person name="Crouch J.A."/>
            <person name="De Vries R.P."/>
            <person name="Sukno S.A."/>
            <person name="Thon M.R."/>
        </authorList>
    </citation>
    <scope>NUCLEOTIDE SEQUENCE</scope>
    <source>
        <strain evidence="1">CBS 102054</strain>
    </source>
</reference>